<dbReference type="InterPro" id="IPR002575">
    <property type="entry name" value="Aminoglycoside_PTrfase"/>
</dbReference>
<dbReference type="OMA" id="EVWHDRE"/>
<dbReference type="SUPFAM" id="SSF56112">
    <property type="entry name" value="Protein kinase-like (PK-like)"/>
    <property type="match status" value="1"/>
</dbReference>
<evidence type="ECO:0000313" key="2">
    <source>
        <dbReference type="EMBL" id="EEQ32723.1"/>
    </source>
</evidence>
<dbReference type="STRING" id="554155.C5FS70"/>
<evidence type="ECO:0000313" key="3">
    <source>
        <dbReference type="Proteomes" id="UP000002035"/>
    </source>
</evidence>
<feature type="domain" description="Aminoglycoside phosphotransferase" evidence="1">
    <location>
        <begin position="99"/>
        <end position="315"/>
    </location>
</feature>
<protein>
    <recommendedName>
        <fullName evidence="1">Aminoglycoside phosphotransferase domain-containing protein</fullName>
    </recommendedName>
</protein>
<gene>
    <name evidence="2" type="ORF">MCYG_05542</name>
</gene>
<dbReference type="AlphaFoldDB" id="C5FS70"/>
<dbReference type="HOGENOM" id="CLU_027206_0_0_1"/>
<proteinExistence type="predicted"/>
<dbReference type="PANTHER" id="PTHR21310:SF51">
    <property type="entry name" value="AMINOGLYCOSIDE PHOSPHOTRANSFERASE DOMAIN-CONTAINING PROTEIN"/>
    <property type="match status" value="1"/>
</dbReference>
<dbReference type="Proteomes" id="UP000002035">
    <property type="component" value="Unassembled WGS sequence"/>
</dbReference>
<dbReference type="Gene3D" id="1.10.510.10">
    <property type="entry name" value="Transferase(Phosphotransferase) domain 1"/>
    <property type="match status" value="1"/>
</dbReference>
<dbReference type="Pfam" id="PF01636">
    <property type="entry name" value="APH"/>
    <property type="match status" value="1"/>
</dbReference>
<sequence length="463" mass="52868">MDSVCDTPSHGENDEPSAVFNTVLATVKLHYLPQLAIRIRNERELTRVDALTSIYNCRILPQPLFGSHHILFQLEFNDGVGWLLKVPANGYPNVFDEMSALSLRSEALTMRLLKRETAVHIPEVYHFEDSCDNELSCPFILMEYIVGLPLYEVWFNQRVSPGVLERHRLQTLRDIAQAMVELNKFVFPQGGAIHFDQNGKLSDIGSFRKVHTEAMLDALHTNDEYDGANIFYTAGPFTSPKSYFTYMLEKRKPPTNEDEYGLGLYKLLRLFIDLAFADVQQQEKGFVLTHPDFDIQNIIVSEDGKLHGLIDWDGVVTVPRCLGNERYPSWLTRDWDPMKYAYKDNATPGPDNPNNHENSPNELHHYREVYQGIMEDVLQDKSAKQKTSRSLLLENLAIAADDPVSFHSIVEKVFEEAKAKTAKDDDDDDHTFYIYEVATAYATGELSESHQKRVVRGFQALLS</sequence>
<dbReference type="VEuPathDB" id="FungiDB:MCYG_05542"/>
<dbReference type="EMBL" id="DS995705">
    <property type="protein sequence ID" value="EEQ32723.1"/>
    <property type="molecule type" value="Genomic_DNA"/>
</dbReference>
<evidence type="ECO:0000259" key="1">
    <source>
        <dbReference type="Pfam" id="PF01636"/>
    </source>
</evidence>
<keyword evidence="3" id="KW-1185">Reference proteome</keyword>
<dbReference type="RefSeq" id="XP_002845673.1">
    <property type="nucleotide sequence ID" value="XM_002845627.1"/>
</dbReference>
<accession>C5FS70</accession>
<dbReference type="InterPro" id="IPR011009">
    <property type="entry name" value="Kinase-like_dom_sf"/>
</dbReference>
<organism evidence="2 3">
    <name type="scientific">Arthroderma otae (strain ATCC MYA-4605 / CBS 113480)</name>
    <name type="common">Microsporum canis</name>
    <dbReference type="NCBI Taxonomy" id="554155"/>
    <lineage>
        <taxon>Eukaryota</taxon>
        <taxon>Fungi</taxon>
        <taxon>Dikarya</taxon>
        <taxon>Ascomycota</taxon>
        <taxon>Pezizomycotina</taxon>
        <taxon>Eurotiomycetes</taxon>
        <taxon>Eurotiomycetidae</taxon>
        <taxon>Onygenales</taxon>
        <taxon>Arthrodermataceae</taxon>
        <taxon>Microsporum</taxon>
    </lineage>
</organism>
<dbReference type="GeneID" id="9224680"/>
<dbReference type="InterPro" id="IPR051678">
    <property type="entry name" value="AGP_Transferase"/>
</dbReference>
<dbReference type="eggNOG" id="ENOG502S3GD">
    <property type="taxonomic scope" value="Eukaryota"/>
</dbReference>
<reference evidence="3" key="1">
    <citation type="journal article" date="2012" name="MBio">
        <title>Comparative genome analysis of Trichophyton rubrum and related dermatophytes reveals candidate genes involved in infection.</title>
        <authorList>
            <person name="Martinez D.A."/>
            <person name="Oliver B.G."/>
            <person name="Graeser Y."/>
            <person name="Goldberg J.M."/>
            <person name="Li W."/>
            <person name="Martinez-Rossi N.M."/>
            <person name="Monod M."/>
            <person name="Shelest E."/>
            <person name="Barton R.C."/>
            <person name="Birch E."/>
            <person name="Brakhage A.A."/>
            <person name="Chen Z."/>
            <person name="Gurr S.J."/>
            <person name="Heiman D."/>
            <person name="Heitman J."/>
            <person name="Kosti I."/>
            <person name="Rossi A."/>
            <person name="Saif S."/>
            <person name="Samalova M."/>
            <person name="Saunders C.W."/>
            <person name="Shea T."/>
            <person name="Summerbell R.C."/>
            <person name="Xu J."/>
            <person name="Young S."/>
            <person name="Zeng Q."/>
            <person name="Birren B.W."/>
            <person name="Cuomo C.A."/>
            <person name="White T.C."/>
        </authorList>
    </citation>
    <scope>NUCLEOTIDE SEQUENCE [LARGE SCALE GENOMIC DNA]</scope>
    <source>
        <strain evidence="3">ATCC MYA-4605 / CBS 113480</strain>
    </source>
</reference>
<dbReference type="PANTHER" id="PTHR21310">
    <property type="entry name" value="AMINOGLYCOSIDE PHOSPHOTRANSFERASE-RELATED-RELATED"/>
    <property type="match status" value="1"/>
</dbReference>
<name>C5FS70_ARTOC</name>
<dbReference type="OrthoDB" id="10003767at2759"/>